<dbReference type="PANTHER" id="PTHR43045:SF1">
    <property type="entry name" value="SHIKIMATE TRANSPORTER"/>
    <property type="match status" value="1"/>
</dbReference>
<evidence type="ECO:0000256" key="1">
    <source>
        <dbReference type="ARBA" id="ARBA00004651"/>
    </source>
</evidence>
<evidence type="ECO:0000256" key="7">
    <source>
        <dbReference type="SAM" id="MobiDB-lite"/>
    </source>
</evidence>
<evidence type="ECO:0000256" key="2">
    <source>
        <dbReference type="ARBA" id="ARBA00022448"/>
    </source>
</evidence>
<keyword evidence="11" id="KW-1185">Reference proteome</keyword>
<feature type="region of interest" description="Disordered" evidence="7">
    <location>
        <begin position="197"/>
        <end position="251"/>
    </location>
</feature>
<reference evidence="11" key="1">
    <citation type="submission" date="2023-07" db="EMBL/GenBank/DDBJ databases">
        <title>30 novel species of actinomycetes from the DSMZ collection.</title>
        <authorList>
            <person name="Nouioui I."/>
        </authorList>
    </citation>
    <scope>NUCLEOTIDE SEQUENCE [LARGE SCALE GENOMIC DNA]</scope>
    <source>
        <strain evidence="11">DSM 45834</strain>
    </source>
</reference>
<dbReference type="Gene3D" id="1.20.1250.20">
    <property type="entry name" value="MFS general substrate transporter like domains"/>
    <property type="match status" value="1"/>
</dbReference>
<name>A0ABU2N6W2_9PSEU</name>
<feature type="transmembrane region" description="Helical" evidence="8">
    <location>
        <begin position="94"/>
        <end position="117"/>
    </location>
</feature>
<evidence type="ECO:0000256" key="4">
    <source>
        <dbReference type="ARBA" id="ARBA00022692"/>
    </source>
</evidence>
<evidence type="ECO:0000259" key="9">
    <source>
        <dbReference type="PROSITE" id="PS50850"/>
    </source>
</evidence>
<evidence type="ECO:0000256" key="6">
    <source>
        <dbReference type="ARBA" id="ARBA00023136"/>
    </source>
</evidence>
<comment type="subcellular location">
    <subcellularLocation>
        <location evidence="1">Cell membrane</location>
        <topology evidence="1">Multi-pass membrane protein</topology>
    </subcellularLocation>
</comment>
<dbReference type="Proteomes" id="UP001183202">
    <property type="component" value="Unassembled WGS sequence"/>
</dbReference>
<feature type="domain" description="Major facilitator superfamily (MFS) profile" evidence="9">
    <location>
        <begin position="23"/>
        <end position="251"/>
    </location>
</feature>
<keyword evidence="3" id="KW-1003">Cell membrane</keyword>
<protein>
    <submittedName>
        <fullName evidence="10">MFS transporter</fullName>
    </submittedName>
</protein>
<gene>
    <name evidence="10" type="ORF">RM445_09085</name>
</gene>
<evidence type="ECO:0000313" key="10">
    <source>
        <dbReference type="EMBL" id="MDT0349676.1"/>
    </source>
</evidence>
<dbReference type="PROSITE" id="PS50850">
    <property type="entry name" value="MFS"/>
    <property type="match status" value="1"/>
</dbReference>
<feature type="transmembrane region" description="Helical" evidence="8">
    <location>
        <begin position="26"/>
        <end position="53"/>
    </location>
</feature>
<dbReference type="EMBL" id="JAVREJ010000004">
    <property type="protein sequence ID" value="MDT0349676.1"/>
    <property type="molecule type" value="Genomic_DNA"/>
</dbReference>
<keyword evidence="6 8" id="KW-0472">Membrane</keyword>
<dbReference type="Pfam" id="PF00083">
    <property type="entry name" value="Sugar_tr"/>
    <property type="match status" value="1"/>
</dbReference>
<keyword evidence="2" id="KW-0813">Transport</keyword>
<proteinExistence type="predicted"/>
<organism evidence="10 11">
    <name type="scientific">Pseudonocardia charpentierae</name>
    <dbReference type="NCBI Taxonomy" id="3075545"/>
    <lineage>
        <taxon>Bacteria</taxon>
        <taxon>Bacillati</taxon>
        <taxon>Actinomycetota</taxon>
        <taxon>Actinomycetes</taxon>
        <taxon>Pseudonocardiales</taxon>
        <taxon>Pseudonocardiaceae</taxon>
        <taxon>Pseudonocardia</taxon>
    </lineage>
</organism>
<feature type="transmembrane region" description="Helical" evidence="8">
    <location>
        <begin position="65"/>
        <end position="87"/>
    </location>
</feature>
<accession>A0ABU2N6W2</accession>
<dbReference type="RefSeq" id="WP_311555689.1">
    <property type="nucleotide sequence ID" value="NZ_JAVREJ010000004.1"/>
</dbReference>
<dbReference type="PANTHER" id="PTHR43045">
    <property type="entry name" value="SHIKIMATE TRANSPORTER"/>
    <property type="match status" value="1"/>
</dbReference>
<evidence type="ECO:0000256" key="5">
    <source>
        <dbReference type="ARBA" id="ARBA00022989"/>
    </source>
</evidence>
<dbReference type="InterPro" id="IPR020846">
    <property type="entry name" value="MFS_dom"/>
</dbReference>
<sequence length="251" mass="26493">MSTTDLEILPPPTPERQAKAKKATGVAVFGTFIEYYDFSVYGYVAATLAIVFFPSDNPTIGLLNTLLVFGSAFLVRPLGAMFFGWLGDRKGRRVSLIASIILMGTAAGLTGLLPGYAEIGVLAPILLVVLRMAQGFSTGGEIGGAASFIREWAAPDRRSLYISFIPSAGNLGKGAAAGIAALAASLLSEPAMESGAGASRSCWPSRSPRWCSTCGCRSRTAPSTSRSRPRTTPPTSRSPRCSAATRPRWPR</sequence>
<keyword evidence="4 8" id="KW-0812">Transmembrane</keyword>
<evidence type="ECO:0000313" key="11">
    <source>
        <dbReference type="Proteomes" id="UP001183202"/>
    </source>
</evidence>
<keyword evidence="5 8" id="KW-1133">Transmembrane helix</keyword>
<evidence type="ECO:0000256" key="3">
    <source>
        <dbReference type="ARBA" id="ARBA00022475"/>
    </source>
</evidence>
<dbReference type="InterPro" id="IPR005828">
    <property type="entry name" value="MFS_sugar_transport-like"/>
</dbReference>
<evidence type="ECO:0000256" key="8">
    <source>
        <dbReference type="SAM" id="Phobius"/>
    </source>
</evidence>
<feature type="compositionally biased region" description="Low complexity" evidence="7">
    <location>
        <begin position="199"/>
        <end position="226"/>
    </location>
</feature>
<comment type="caution">
    <text evidence="10">The sequence shown here is derived from an EMBL/GenBank/DDBJ whole genome shotgun (WGS) entry which is preliminary data.</text>
</comment>
<dbReference type="SUPFAM" id="SSF103473">
    <property type="entry name" value="MFS general substrate transporter"/>
    <property type="match status" value="1"/>
</dbReference>
<feature type="compositionally biased region" description="Low complexity" evidence="7">
    <location>
        <begin position="233"/>
        <end position="244"/>
    </location>
</feature>
<dbReference type="InterPro" id="IPR036259">
    <property type="entry name" value="MFS_trans_sf"/>
</dbReference>